<feature type="transmembrane region" description="Helical" evidence="6">
    <location>
        <begin position="86"/>
        <end position="109"/>
    </location>
</feature>
<dbReference type="AlphaFoldDB" id="A0A1G2CR75"/>
<evidence type="ECO:0000256" key="5">
    <source>
        <dbReference type="ARBA" id="ARBA00023136"/>
    </source>
</evidence>
<evidence type="ECO:0000256" key="1">
    <source>
        <dbReference type="ARBA" id="ARBA00004141"/>
    </source>
</evidence>
<keyword evidence="3 6" id="KW-0812">Transmembrane</keyword>
<dbReference type="InterPro" id="IPR001046">
    <property type="entry name" value="NRAMP_fam"/>
</dbReference>
<feature type="transmembrane region" description="Helical" evidence="6">
    <location>
        <begin position="147"/>
        <end position="167"/>
    </location>
</feature>
<dbReference type="Proteomes" id="UP000178599">
    <property type="component" value="Unassembled WGS sequence"/>
</dbReference>
<evidence type="ECO:0000256" key="6">
    <source>
        <dbReference type="SAM" id="Phobius"/>
    </source>
</evidence>
<dbReference type="GO" id="GO:0005384">
    <property type="term" value="F:manganese ion transmembrane transporter activity"/>
    <property type="evidence" value="ECO:0007669"/>
    <property type="project" value="TreeGrafter"/>
</dbReference>
<sequence>MEAVYKKIRKFLKKLGPGFITGASDDDPSAIATYSQSGAEFGYRQLWTPLFSLPFMIVVLEMAGRIGLVTGKGLAGIIKRYYSKKLLYTSVLLLLFANIINIGAVLGAMAAVLNLLLGINFLVALIAIVIISLALEMFIPYRIYVKFLKYLTISLFAYIIAAFSIPQNWSQILSATFFPKIYFTPENIINLVAIFGTTISPYLFFWQADEEVEEEILHHKLKITSENRPKITTKDLKIMRFDTIIGMFFSNIVAFFIILTAAATLWPEGINNISTATEAAEALKPLAGNFAFFLFALGIIGTGMLSLPILASSASYAFSEAFGFKEGLYRKWKKARVFYGVIFIATILGLLVNFSSIPPFRMLYFGAVLNGIIAPLLLIIMLLIANNKKIMGDFTNSKLSNILAVIITSFMAIIALYLLYDFFKNWDIFANFINNII</sequence>
<feature type="transmembrane region" description="Helical" evidence="6">
    <location>
        <begin position="187"/>
        <end position="206"/>
    </location>
</feature>
<keyword evidence="2" id="KW-0813">Transport</keyword>
<dbReference type="GO" id="GO:0034755">
    <property type="term" value="P:iron ion transmembrane transport"/>
    <property type="evidence" value="ECO:0007669"/>
    <property type="project" value="TreeGrafter"/>
</dbReference>
<organism evidence="7 8">
    <name type="scientific">Candidatus Liptonbacteria bacterium RIFOXYB1_FULL_36_10</name>
    <dbReference type="NCBI Taxonomy" id="1798654"/>
    <lineage>
        <taxon>Bacteria</taxon>
        <taxon>Candidatus Liptoniibacteriota</taxon>
    </lineage>
</organism>
<feature type="transmembrane region" description="Helical" evidence="6">
    <location>
        <begin position="363"/>
        <end position="387"/>
    </location>
</feature>
<evidence type="ECO:0000313" key="8">
    <source>
        <dbReference type="Proteomes" id="UP000178599"/>
    </source>
</evidence>
<evidence type="ECO:0000256" key="3">
    <source>
        <dbReference type="ARBA" id="ARBA00022692"/>
    </source>
</evidence>
<feature type="transmembrane region" description="Helical" evidence="6">
    <location>
        <begin position="286"/>
        <end position="316"/>
    </location>
</feature>
<dbReference type="Pfam" id="PF01566">
    <property type="entry name" value="Nramp"/>
    <property type="match status" value="1"/>
</dbReference>
<dbReference type="GO" id="GO:0015086">
    <property type="term" value="F:cadmium ion transmembrane transporter activity"/>
    <property type="evidence" value="ECO:0007669"/>
    <property type="project" value="TreeGrafter"/>
</dbReference>
<feature type="transmembrane region" description="Helical" evidence="6">
    <location>
        <begin position="244"/>
        <end position="266"/>
    </location>
</feature>
<proteinExistence type="predicted"/>
<comment type="caution">
    <text evidence="7">The sequence shown here is derived from an EMBL/GenBank/DDBJ whole genome shotgun (WGS) entry which is preliminary data.</text>
</comment>
<reference evidence="7 8" key="1">
    <citation type="journal article" date="2016" name="Nat. Commun.">
        <title>Thousands of microbial genomes shed light on interconnected biogeochemical processes in an aquifer system.</title>
        <authorList>
            <person name="Anantharaman K."/>
            <person name="Brown C.T."/>
            <person name="Hug L.A."/>
            <person name="Sharon I."/>
            <person name="Castelle C.J."/>
            <person name="Probst A.J."/>
            <person name="Thomas B.C."/>
            <person name="Singh A."/>
            <person name="Wilkins M.J."/>
            <person name="Karaoz U."/>
            <person name="Brodie E.L."/>
            <person name="Williams K.H."/>
            <person name="Hubbard S.S."/>
            <person name="Banfield J.F."/>
        </authorList>
    </citation>
    <scope>NUCLEOTIDE SEQUENCE [LARGE SCALE GENOMIC DNA]</scope>
</reference>
<dbReference type="EMBL" id="MHLE01000008">
    <property type="protein sequence ID" value="OGZ03151.1"/>
    <property type="molecule type" value="Genomic_DNA"/>
</dbReference>
<keyword evidence="5 6" id="KW-0472">Membrane</keyword>
<feature type="transmembrane region" description="Helical" evidence="6">
    <location>
        <begin position="115"/>
        <end position="135"/>
    </location>
</feature>
<feature type="transmembrane region" description="Helical" evidence="6">
    <location>
        <begin position="337"/>
        <end position="357"/>
    </location>
</feature>
<comment type="subcellular location">
    <subcellularLocation>
        <location evidence="1">Membrane</location>
        <topology evidence="1">Multi-pass membrane protein</topology>
    </subcellularLocation>
</comment>
<dbReference type="PANTHER" id="PTHR11706:SF33">
    <property type="entry name" value="NATURAL RESISTANCE-ASSOCIATED MACROPHAGE PROTEIN 2"/>
    <property type="match status" value="1"/>
</dbReference>
<accession>A0A1G2CR75</accession>
<feature type="transmembrane region" description="Helical" evidence="6">
    <location>
        <begin position="399"/>
        <end position="420"/>
    </location>
</feature>
<protein>
    <submittedName>
        <fullName evidence="7">Iron transporter</fullName>
    </submittedName>
</protein>
<dbReference type="GO" id="GO:0005886">
    <property type="term" value="C:plasma membrane"/>
    <property type="evidence" value="ECO:0007669"/>
    <property type="project" value="TreeGrafter"/>
</dbReference>
<gene>
    <name evidence="7" type="ORF">A2390_01315</name>
</gene>
<evidence type="ECO:0000313" key="7">
    <source>
        <dbReference type="EMBL" id="OGZ03151.1"/>
    </source>
</evidence>
<keyword evidence="4 6" id="KW-1133">Transmembrane helix</keyword>
<evidence type="ECO:0000256" key="4">
    <source>
        <dbReference type="ARBA" id="ARBA00022989"/>
    </source>
</evidence>
<evidence type="ECO:0000256" key="2">
    <source>
        <dbReference type="ARBA" id="ARBA00022448"/>
    </source>
</evidence>
<name>A0A1G2CR75_9BACT</name>
<dbReference type="PANTHER" id="PTHR11706">
    <property type="entry name" value="SOLUTE CARRIER PROTEIN FAMILY 11 MEMBER"/>
    <property type="match status" value="1"/>
</dbReference>